<keyword evidence="2" id="KW-1185">Reference proteome</keyword>
<evidence type="ECO:0000313" key="1">
    <source>
        <dbReference type="EMBL" id="KAF8900817.1"/>
    </source>
</evidence>
<organism evidence="1 2">
    <name type="scientific">Gymnopilus junonius</name>
    <name type="common">Spectacular rustgill mushroom</name>
    <name type="synonym">Gymnopilus spectabilis subsp. junonius</name>
    <dbReference type="NCBI Taxonomy" id="109634"/>
    <lineage>
        <taxon>Eukaryota</taxon>
        <taxon>Fungi</taxon>
        <taxon>Dikarya</taxon>
        <taxon>Basidiomycota</taxon>
        <taxon>Agaricomycotina</taxon>
        <taxon>Agaricomycetes</taxon>
        <taxon>Agaricomycetidae</taxon>
        <taxon>Agaricales</taxon>
        <taxon>Agaricineae</taxon>
        <taxon>Hymenogastraceae</taxon>
        <taxon>Gymnopilus</taxon>
    </lineage>
</organism>
<dbReference type="EMBL" id="JADNYJ010000045">
    <property type="protein sequence ID" value="KAF8900817.1"/>
    <property type="molecule type" value="Genomic_DNA"/>
</dbReference>
<proteinExistence type="predicted"/>
<gene>
    <name evidence="1" type="ORF">CPB84DRAFT_1847063</name>
</gene>
<dbReference type="AlphaFoldDB" id="A0A9P5NKW5"/>
<dbReference type="OrthoDB" id="282973at2759"/>
<dbReference type="Proteomes" id="UP000724874">
    <property type="component" value="Unassembled WGS sequence"/>
</dbReference>
<reference evidence="1" key="1">
    <citation type="submission" date="2020-11" db="EMBL/GenBank/DDBJ databases">
        <authorList>
            <consortium name="DOE Joint Genome Institute"/>
            <person name="Ahrendt S."/>
            <person name="Riley R."/>
            <person name="Andreopoulos W."/>
            <person name="LaButti K."/>
            <person name="Pangilinan J."/>
            <person name="Ruiz-duenas F.J."/>
            <person name="Barrasa J.M."/>
            <person name="Sanchez-Garcia M."/>
            <person name="Camarero S."/>
            <person name="Miyauchi S."/>
            <person name="Serrano A."/>
            <person name="Linde D."/>
            <person name="Babiker R."/>
            <person name="Drula E."/>
            <person name="Ayuso-Fernandez I."/>
            <person name="Pacheco R."/>
            <person name="Padilla G."/>
            <person name="Ferreira P."/>
            <person name="Barriuso J."/>
            <person name="Kellner H."/>
            <person name="Castanera R."/>
            <person name="Alfaro M."/>
            <person name="Ramirez L."/>
            <person name="Pisabarro A.G."/>
            <person name="Kuo A."/>
            <person name="Tritt A."/>
            <person name="Lipzen A."/>
            <person name="He G."/>
            <person name="Yan M."/>
            <person name="Ng V."/>
            <person name="Cullen D."/>
            <person name="Martin F."/>
            <person name="Rosso M.-N."/>
            <person name="Henrissat B."/>
            <person name="Hibbett D."/>
            <person name="Martinez A.T."/>
            <person name="Grigoriev I.V."/>
        </authorList>
    </citation>
    <scope>NUCLEOTIDE SEQUENCE</scope>
    <source>
        <strain evidence="1">AH 44721</strain>
    </source>
</reference>
<accession>A0A9P5NKW5</accession>
<protein>
    <submittedName>
        <fullName evidence="1">Uncharacterized protein</fullName>
    </submittedName>
</protein>
<evidence type="ECO:0000313" key="2">
    <source>
        <dbReference type="Proteomes" id="UP000724874"/>
    </source>
</evidence>
<comment type="caution">
    <text evidence="1">The sequence shown here is derived from an EMBL/GenBank/DDBJ whole genome shotgun (WGS) entry which is preliminary data.</text>
</comment>
<sequence>MNSDSILTNDTVDPHLLPPVASSSQLLSAALAQLNSIATNPFIASNPCSTCQTSLEIAKFVTLAAPSEAPAFFVQQCIILRLTDVTTCNIMFGQFSSVGAIATQVVANADVGGYDRQAVCQNFFSLCPAPPTVALNLTGWFAKPKPNPLLPLKKWSGQRLNVLHLSDFHIDPHKDDSIPGSRTTFLMII</sequence>
<name>A0A9P5NKW5_GYMJU</name>